<dbReference type="EC" id="2.8.1.-" evidence="4"/>
<gene>
    <name evidence="4" type="ORF">QT716_03120</name>
</gene>
<reference evidence="4 5" key="1">
    <citation type="submission" date="2023-06" db="EMBL/GenBank/DDBJ databases">
        <title>Sporosarcina sp. nov., isolated from Korean traditional fermented seafood 'Jeotgal'.</title>
        <authorList>
            <person name="Yang A.-I."/>
            <person name="Shin N.-R."/>
        </authorList>
    </citation>
    <scope>NUCLEOTIDE SEQUENCE [LARGE SCALE GENOMIC DNA]</scope>
    <source>
        <strain evidence="4 5">KCTC3840</strain>
    </source>
</reference>
<proteinExistence type="predicted"/>
<evidence type="ECO:0000256" key="1">
    <source>
        <dbReference type="ARBA" id="ARBA00022679"/>
    </source>
</evidence>
<dbReference type="SUPFAM" id="SSF52821">
    <property type="entry name" value="Rhodanese/Cell cycle control phosphatase"/>
    <property type="match status" value="2"/>
</dbReference>
<dbReference type="InterPro" id="IPR001763">
    <property type="entry name" value="Rhodanese-like_dom"/>
</dbReference>
<dbReference type="Proteomes" id="UP001280629">
    <property type="component" value="Unassembled WGS sequence"/>
</dbReference>
<evidence type="ECO:0000313" key="5">
    <source>
        <dbReference type="Proteomes" id="UP001280629"/>
    </source>
</evidence>
<dbReference type="RefSeq" id="WP_317934411.1">
    <property type="nucleotide sequence ID" value="NZ_JAUBDH010000002.1"/>
</dbReference>
<dbReference type="Gene3D" id="3.40.250.10">
    <property type="entry name" value="Rhodanese-like domain"/>
    <property type="match status" value="2"/>
</dbReference>
<dbReference type="InterPro" id="IPR036873">
    <property type="entry name" value="Rhodanese-like_dom_sf"/>
</dbReference>
<evidence type="ECO:0000259" key="3">
    <source>
        <dbReference type="PROSITE" id="PS50206"/>
    </source>
</evidence>
<evidence type="ECO:0000256" key="2">
    <source>
        <dbReference type="ARBA" id="ARBA00022737"/>
    </source>
</evidence>
<dbReference type="PROSITE" id="PS50206">
    <property type="entry name" value="RHODANESE_3"/>
    <property type="match status" value="2"/>
</dbReference>
<keyword evidence="5" id="KW-1185">Reference proteome</keyword>
<comment type="caution">
    <text evidence="4">The sequence shown here is derived from an EMBL/GenBank/DDBJ whole genome shotgun (WGS) entry which is preliminary data.</text>
</comment>
<feature type="domain" description="Rhodanese" evidence="3">
    <location>
        <begin position="162"/>
        <end position="272"/>
    </location>
</feature>
<dbReference type="Pfam" id="PF00581">
    <property type="entry name" value="Rhodanese"/>
    <property type="match status" value="2"/>
</dbReference>
<accession>A0ABU4FWE5</accession>
<protein>
    <submittedName>
        <fullName evidence="4">Sulfurtransferase</fullName>
        <ecNumber evidence="4">2.8.1.-</ecNumber>
    </submittedName>
</protein>
<keyword evidence="2" id="KW-0677">Repeat</keyword>
<dbReference type="GO" id="GO:0016740">
    <property type="term" value="F:transferase activity"/>
    <property type="evidence" value="ECO:0007669"/>
    <property type="project" value="UniProtKB-KW"/>
</dbReference>
<evidence type="ECO:0000313" key="4">
    <source>
        <dbReference type="EMBL" id="MDW0109038.1"/>
    </source>
</evidence>
<dbReference type="CDD" id="cd01449">
    <property type="entry name" value="TST_Repeat_2"/>
    <property type="match status" value="1"/>
</dbReference>
<organism evidence="4 5">
    <name type="scientific">Sporosarcina aquimarina</name>
    <dbReference type="NCBI Taxonomy" id="114975"/>
    <lineage>
        <taxon>Bacteria</taxon>
        <taxon>Bacillati</taxon>
        <taxon>Bacillota</taxon>
        <taxon>Bacilli</taxon>
        <taxon>Bacillales</taxon>
        <taxon>Caryophanaceae</taxon>
        <taxon>Sporosarcina</taxon>
    </lineage>
</organism>
<dbReference type="CDD" id="cd01448">
    <property type="entry name" value="TST_Repeat_1"/>
    <property type="match status" value="1"/>
</dbReference>
<dbReference type="InterPro" id="IPR045078">
    <property type="entry name" value="TST/MPST-like"/>
</dbReference>
<feature type="domain" description="Rhodanese" evidence="3">
    <location>
        <begin position="13"/>
        <end position="131"/>
    </location>
</feature>
<sequence length="282" mass="31309">MRVFQSVTETLTRTSSIKWIDARFSLQDPLAGEQAYKQEHIQDAVHWDLENDLSDMKKSGGRHPLPDRETLTELFRESGLQLEDEIIVYDTGGDPFSARAWWILKYGGFQHVSIALEGYEEIKSLGIKIQKEIAAPKRSNVQPMWNDSILASKEDVQKLVEENNGELLVDARAAARFRGEHEPLDAIAGHIPGAKNFDWAQLTESGQFNTSGEAAIRLENLTDKDKAITVYCGSGVTAAPLYAMLSEKGYSNVRLYAGSYSDWISGGDLPVETGEADNGDQL</sequence>
<dbReference type="PANTHER" id="PTHR11364:SF27">
    <property type="entry name" value="SULFURTRANSFERASE"/>
    <property type="match status" value="1"/>
</dbReference>
<dbReference type="EMBL" id="JAUBDH010000002">
    <property type="protein sequence ID" value="MDW0109038.1"/>
    <property type="molecule type" value="Genomic_DNA"/>
</dbReference>
<dbReference type="PANTHER" id="PTHR11364">
    <property type="entry name" value="THIOSULFATE SULFERTANSFERASE"/>
    <property type="match status" value="1"/>
</dbReference>
<name>A0ABU4FWE5_9BACL</name>
<dbReference type="SMART" id="SM00450">
    <property type="entry name" value="RHOD"/>
    <property type="match status" value="2"/>
</dbReference>
<keyword evidence="1 4" id="KW-0808">Transferase</keyword>